<name>A0A917HHZ5_9SPHI</name>
<dbReference type="RefSeq" id="WP_188504834.1">
    <property type="nucleotide sequence ID" value="NZ_BMER01000001.1"/>
</dbReference>
<comment type="caution">
    <text evidence="1">The sequence shown here is derived from an EMBL/GenBank/DDBJ whole genome shotgun (WGS) entry which is preliminary data.</text>
</comment>
<reference evidence="1" key="2">
    <citation type="submission" date="2020-09" db="EMBL/GenBank/DDBJ databases">
        <authorList>
            <person name="Sun Q."/>
            <person name="Zhou Y."/>
        </authorList>
    </citation>
    <scope>NUCLEOTIDE SEQUENCE</scope>
    <source>
        <strain evidence="1">CGMCC 1.12195</strain>
    </source>
</reference>
<gene>
    <name evidence="1" type="ORF">GCM10007415_10300</name>
</gene>
<dbReference type="Proteomes" id="UP000660862">
    <property type="component" value="Unassembled WGS sequence"/>
</dbReference>
<proteinExistence type="predicted"/>
<protein>
    <recommendedName>
        <fullName evidence="3">Transposase, YhgA-like</fullName>
    </recommendedName>
</protein>
<keyword evidence="2" id="KW-1185">Reference proteome</keyword>
<evidence type="ECO:0000313" key="2">
    <source>
        <dbReference type="Proteomes" id="UP000660862"/>
    </source>
</evidence>
<evidence type="ECO:0008006" key="3">
    <source>
        <dbReference type="Google" id="ProtNLM"/>
    </source>
</evidence>
<accession>A0A917HHZ5</accession>
<organism evidence="1 2">
    <name type="scientific">Parapedobacter pyrenivorans</name>
    <dbReference type="NCBI Taxonomy" id="1305674"/>
    <lineage>
        <taxon>Bacteria</taxon>
        <taxon>Pseudomonadati</taxon>
        <taxon>Bacteroidota</taxon>
        <taxon>Sphingobacteriia</taxon>
        <taxon>Sphingobacteriales</taxon>
        <taxon>Sphingobacteriaceae</taxon>
        <taxon>Parapedobacter</taxon>
    </lineage>
</organism>
<dbReference type="AlphaFoldDB" id="A0A917HHZ5"/>
<dbReference type="EMBL" id="BMER01000001">
    <property type="protein sequence ID" value="GGG79923.1"/>
    <property type="molecule type" value="Genomic_DNA"/>
</dbReference>
<evidence type="ECO:0000313" key="1">
    <source>
        <dbReference type="EMBL" id="GGG79923.1"/>
    </source>
</evidence>
<sequence>MAEPKKANGNTRQDDRLWKAVLEHVFPYFLKFFFPNAAGIFDFSKGFEYWDKELDELFPEHRRGGSRGVRYVDKLVKVFLKDGGEQFILCHIEVQSQKGRRDLAKRMADYYIKLRERYKVPVTAVAILGDGNKNYRPSGYEEGLLGTRLTYEFTSYKILDQDEAALRTDPNPFAVVILTALLAIKQKNADDELLRNIKRDLYHEMKGRKMPKYARAGIYDFLKYYVSFEDSNQFAIFESETVQLEGRSTEAMGTKEYLLDRAERQGIEKGAEVKSYEFVKNLIQNTAFDDAKIASLAVVRESFVKKVRADLAQKKK</sequence>
<reference evidence="1" key="1">
    <citation type="journal article" date="2014" name="Int. J. Syst. Evol. Microbiol.">
        <title>Complete genome sequence of Corynebacterium casei LMG S-19264T (=DSM 44701T), isolated from a smear-ripened cheese.</title>
        <authorList>
            <consortium name="US DOE Joint Genome Institute (JGI-PGF)"/>
            <person name="Walter F."/>
            <person name="Albersmeier A."/>
            <person name="Kalinowski J."/>
            <person name="Ruckert C."/>
        </authorList>
    </citation>
    <scope>NUCLEOTIDE SEQUENCE</scope>
    <source>
        <strain evidence="1">CGMCC 1.12195</strain>
    </source>
</reference>